<feature type="transmembrane region" description="Helical" evidence="1">
    <location>
        <begin position="73"/>
        <end position="95"/>
    </location>
</feature>
<accession>A0A1A9W8A1</accession>
<dbReference type="STRING" id="37001.A0A1A9W8A1"/>
<sequence length="307" mass="35139">MKHDGVFMCSLLTTLQLMRVQGNKKNRNIDFSDDHYKYCEQKCLQNVSSFCLLKREEFACHAEMYTKTTTFQVLMSISVAVFIYNSSGALVYCFYLTNQKFFFLTLLRHIYELRKLQTSHTVDPIIYKASSGMREYLMFSYLQNEYNQGRAKGREAIPVDVLYPPHLVYRIKSICILSSDELDTVLITCTRHTGAVKSAGNTIENATQQAAAWSSNQVKSSVGTRHPTRIEKRITDELKISIVFIFCFDYDGSQCIIDLMQGQLNNANELKENEALSAILLILCLSIPAPSRRYLYTVQNTRNTIIG</sequence>
<keyword evidence="4" id="KW-1185">Reference proteome</keyword>
<evidence type="ECO:0000313" key="4">
    <source>
        <dbReference type="Proteomes" id="UP000091820"/>
    </source>
</evidence>
<dbReference type="Proteomes" id="UP000091820">
    <property type="component" value="Unassembled WGS sequence"/>
</dbReference>
<keyword evidence="1" id="KW-0812">Transmembrane</keyword>
<dbReference type="VEuPathDB" id="VectorBase:GBRI009825"/>
<feature type="chain" id="PRO_5008400075" evidence="2">
    <location>
        <begin position="23"/>
        <end position="307"/>
    </location>
</feature>
<evidence type="ECO:0000256" key="2">
    <source>
        <dbReference type="SAM" id="SignalP"/>
    </source>
</evidence>
<dbReference type="EnsemblMetazoa" id="GBRI009825-RA">
    <property type="protein sequence ID" value="GBRI009825-PA"/>
    <property type="gene ID" value="GBRI009825"/>
</dbReference>
<evidence type="ECO:0000256" key="1">
    <source>
        <dbReference type="SAM" id="Phobius"/>
    </source>
</evidence>
<organism evidence="3 4">
    <name type="scientific">Glossina brevipalpis</name>
    <dbReference type="NCBI Taxonomy" id="37001"/>
    <lineage>
        <taxon>Eukaryota</taxon>
        <taxon>Metazoa</taxon>
        <taxon>Ecdysozoa</taxon>
        <taxon>Arthropoda</taxon>
        <taxon>Hexapoda</taxon>
        <taxon>Insecta</taxon>
        <taxon>Pterygota</taxon>
        <taxon>Neoptera</taxon>
        <taxon>Endopterygota</taxon>
        <taxon>Diptera</taxon>
        <taxon>Brachycera</taxon>
        <taxon>Muscomorpha</taxon>
        <taxon>Hippoboscoidea</taxon>
        <taxon>Glossinidae</taxon>
        <taxon>Glossina</taxon>
    </lineage>
</organism>
<dbReference type="AlphaFoldDB" id="A0A1A9W8A1"/>
<proteinExistence type="predicted"/>
<keyword evidence="2" id="KW-0732">Signal</keyword>
<protein>
    <submittedName>
        <fullName evidence="3">Uncharacterized protein</fullName>
    </submittedName>
</protein>
<keyword evidence="1" id="KW-0472">Membrane</keyword>
<evidence type="ECO:0000313" key="3">
    <source>
        <dbReference type="EnsemblMetazoa" id="GBRI009825-PA"/>
    </source>
</evidence>
<name>A0A1A9W8A1_9MUSC</name>
<keyword evidence="1" id="KW-1133">Transmembrane helix</keyword>
<reference evidence="3" key="2">
    <citation type="submission" date="2020-05" db="UniProtKB">
        <authorList>
            <consortium name="EnsemblMetazoa"/>
        </authorList>
    </citation>
    <scope>IDENTIFICATION</scope>
    <source>
        <strain evidence="3">IAEA</strain>
    </source>
</reference>
<feature type="signal peptide" evidence="2">
    <location>
        <begin position="1"/>
        <end position="22"/>
    </location>
</feature>
<reference evidence="4" key="1">
    <citation type="submission" date="2014-03" db="EMBL/GenBank/DDBJ databases">
        <authorList>
            <person name="Aksoy S."/>
            <person name="Warren W."/>
            <person name="Wilson R.K."/>
        </authorList>
    </citation>
    <scope>NUCLEOTIDE SEQUENCE [LARGE SCALE GENOMIC DNA]</scope>
    <source>
        <strain evidence="4">IAEA</strain>
    </source>
</reference>